<accession>A0A1B6L124</accession>
<name>A0A1B6L124_9HEMI</name>
<dbReference type="EMBL" id="GEBQ01022575">
    <property type="protein sequence ID" value="JAT17402.1"/>
    <property type="molecule type" value="Transcribed_RNA"/>
</dbReference>
<evidence type="ECO:0000313" key="1">
    <source>
        <dbReference type="EMBL" id="JAT17402.1"/>
    </source>
</evidence>
<organism evidence="1">
    <name type="scientific">Graphocephala atropunctata</name>
    <dbReference type="NCBI Taxonomy" id="36148"/>
    <lineage>
        <taxon>Eukaryota</taxon>
        <taxon>Metazoa</taxon>
        <taxon>Ecdysozoa</taxon>
        <taxon>Arthropoda</taxon>
        <taxon>Hexapoda</taxon>
        <taxon>Insecta</taxon>
        <taxon>Pterygota</taxon>
        <taxon>Neoptera</taxon>
        <taxon>Paraneoptera</taxon>
        <taxon>Hemiptera</taxon>
        <taxon>Auchenorrhyncha</taxon>
        <taxon>Membracoidea</taxon>
        <taxon>Cicadellidae</taxon>
        <taxon>Cicadellinae</taxon>
        <taxon>Cicadellini</taxon>
        <taxon>Graphocephala</taxon>
    </lineage>
</organism>
<dbReference type="AlphaFoldDB" id="A0A1B6L124"/>
<reference evidence="1" key="1">
    <citation type="submission" date="2015-11" db="EMBL/GenBank/DDBJ databases">
        <title>De novo transcriptome assembly of four potential Pierce s Disease insect vectors from Arizona vineyards.</title>
        <authorList>
            <person name="Tassone E.E."/>
        </authorList>
    </citation>
    <scope>NUCLEOTIDE SEQUENCE</scope>
</reference>
<protein>
    <submittedName>
        <fullName evidence="1">Uncharacterized protein</fullName>
    </submittedName>
</protein>
<gene>
    <name evidence="1" type="ORF">g.7756</name>
</gene>
<proteinExistence type="predicted"/>
<sequence length="131" mass="13133">RGLVEVAIHSQGDVALVVEGVDSEMEGTEETVEVVVVEVVAAAEDLEVEKETGSAQTPTAVIPTSHGDKRAIGASLTSLVVVAAVTGMADVEEVVVAAWTGAVVVAAVVTAAEEVSVVAAAVAEAVEEVDL</sequence>
<feature type="non-terminal residue" evidence="1">
    <location>
        <position position="1"/>
    </location>
</feature>